<name>A0ABW5YP64_9FLAO</name>
<dbReference type="GO" id="GO:0003942">
    <property type="term" value="F:N-acetyl-gamma-glutamyl-phosphate reductase activity"/>
    <property type="evidence" value="ECO:0007669"/>
    <property type="project" value="UniProtKB-EC"/>
</dbReference>
<keyword evidence="1 5" id="KW-0055">Arginine biosynthesis</keyword>
<comment type="subcellular location">
    <subcellularLocation>
        <location evidence="5">Cytoplasm</location>
    </subcellularLocation>
</comment>
<keyword evidence="3 5" id="KW-0521">NADP</keyword>
<comment type="caution">
    <text evidence="8">The sequence shown here is derived from an EMBL/GenBank/DDBJ whole genome shotgun (WGS) entry which is preliminary data.</text>
</comment>
<dbReference type="CDD" id="cd17895">
    <property type="entry name" value="AGPR_1_N"/>
    <property type="match status" value="1"/>
</dbReference>
<evidence type="ECO:0000256" key="4">
    <source>
        <dbReference type="ARBA" id="ARBA00023002"/>
    </source>
</evidence>
<dbReference type="InterPro" id="IPR058924">
    <property type="entry name" value="AGPR_dimerisation_dom"/>
</dbReference>
<gene>
    <name evidence="5 8" type="primary">argC</name>
    <name evidence="8" type="ORF">ACFS5J_12695</name>
</gene>
<dbReference type="InterPro" id="IPR000534">
    <property type="entry name" value="Semialdehyde_DH_NAD-bd"/>
</dbReference>
<keyword evidence="2 5" id="KW-0028">Amino-acid biosynthesis</keyword>
<comment type="function">
    <text evidence="5">Catalyzes the NADPH-dependent reduction of N-acetyl-5-glutamyl phosphate to yield N-acetyl-L-glutamate 5-semialdehyde.</text>
</comment>
<dbReference type="Proteomes" id="UP001597534">
    <property type="component" value="Unassembled WGS sequence"/>
</dbReference>
<dbReference type="PANTHER" id="PTHR32338:SF10">
    <property type="entry name" value="N-ACETYL-GAMMA-GLUTAMYL-PHOSPHATE REDUCTASE, CHLOROPLASTIC-RELATED"/>
    <property type="match status" value="1"/>
</dbReference>
<keyword evidence="9" id="KW-1185">Reference proteome</keyword>
<dbReference type="SMART" id="SM00859">
    <property type="entry name" value="Semialdhyde_dh"/>
    <property type="match status" value="1"/>
</dbReference>
<keyword evidence="4 5" id="KW-0560">Oxidoreductase</keyword>
<dbReference type="InterPro" id="IPR036291">
    <property type="entry name" value="NAD(P)-bd_dom_sf"/>
</dbReference>
<dbReference type="CDD" id="cd23934">
    <property type="entry name" value="AGPR_1_C"/>
    <property type="match status" value="1"/>
</dbReference>
<evidence type="ECO:0000259" key="7">
    <source>
        <dbReference type="SMART" id="SM00859"/>
    </source>
</evidence>
<dbReference type="InterPro" id="IPR023013">
    <property type="entry name" value="AGPR_AS"/>
</dbReference>
<evidence type="ECO:0000256" key="3">
    <source>
        <dbReference type="ARBA" id="ARBA00022857"/>
    </source>
</evidence>
<comment type="similarity">
    <text evidence="5">Belongs to the NAGSA dehydrogenase family. Type 1 subfamily.</text>
</comment>
<organism evidence="8 9">
    <name type="scientific">Flavobacterium chuncheonense</name>
    <dbReference type="NCBI Taxonomy" id="2026653"/>
    <lineage>
        <taxon>Bacteria</taxon>
        <taxon>Pseudomonadati</taxon>
        <taxon>Bacteroidota</taxon>
        <taxon>Flavobacteriia</taxon>
        <taxon>Flavobacteriales</taxon>
        <taxon>Flavobacteriaceae</taxon>
        <taxon>Flavobacterium</taxon>
    </lineage>
</organism>
<dbReference type="SUPFAM" id="SSF55347">
    <property type="entry name" value="Glyceraldehyde-3-phosphate dehydrogenase-like, C-terminal domain"/>
    <property type="match status" value="1"/>
</dbReference>
<dbReference type="InterPro" id="IPR050085">
    <property type="entry name" value="AGPR"/>
</dbReference>
<dbReference type="Pfam" id="PF01118">
    <property type="entry name" value="Semialdhyde_dh"/>
    <property type="match status" value="1"/>
</dbReference>
<dbReference type="Gene3D" id="3.30.360.10">
    <property type="entry name" value="Dihydrodipicolinate Reductase, domain 2"/>
    <property type="match status" value="1"/>
</dbReference>
<dbReference type="PROSITE" id="PS01224">
    <property type="entry name" value="ARGC"/>
    <property type="match status" value="1"/>
</dbReference>
<proteinExistence type="inferred from homology"/>
<accession>A0ABW5YP64</accession>
<keyword evidence="5" id="KW-0963">Cytoplasm</keyword>
<evidence type="ECO:0000313" key="9">
    <source>
        <dbReference type="Proteomes" id="UP001597534"/>
    </source>
</evidence>
<feature type="active site" evidence="5 6">
    <location>
        <position position="136"/>
    </location>
</feature>
<dbReference type="HAMAP" id="MF_00150">
    <property type="entry name" value="ArgC_type1"/>
    <property type="match status" value="1"/>
</dbReference>
<feature type="domain" description="Semialdehyde dehydrogenase NAD-binding" evidence="7">
    <location>
        <begin position="6"/>
        <end position="128"/>
    </location>
</feature>
<dbReference type="EC" id="1.2.1.38" evidence="5"/>
<protein>
    <recommendedName>
        <fullName evidence="5">N-acetyl-gamma-glutamyl-phosphate reductase</fullName>
        <shortName evidence="5">AGPR</shortName>
        <ecNumber evidence="5">1.2.1.38</ecNumber>
    </recommendedName>
    <alternativeName>
        <fullName evidence="5">N-acetyl-glutamate semialdehyde dehydrogenase</fullName>
        <shortName evidence="5">NAGSA dehydrogenase</shortName>
    </alternativeName>
</protein>
<comment type="pathway">
    <text evidence="5">Amino-acid biosynthesis; L-arginine biosynthesis; N(2)-acetyl-L-ornithine from L-glutamate: step 3/4.</text>
</comment>
<dbReference type="RefSeq" id="WP_379812599.1">
    <property type="nucleotide sequence ID" value="NZ_JBHUPC010000020.1"/>
</dbReference>
<dbReference type="NCBIfam" id="TIGR01850">
    <property type="entry name" value="argC"/>
    <property type="match status" value="1"/>
</dbReference>
<dbReference type="InterPro" id="IPR000706">
    <property type="entry name" value="AGPR_type-1"/>
</dbReference>
<evidence type="ECO:0000313" key="8">
    <source>
        <dbReference type="EMBL" id="MFD2892871.1"/>
    </source>
</evidence>
<dbReference type="SUPFAM" id="SSF51735">
    <property type="entry name" value="NAD(P)-binding Rossmann-fold domains"/>
    <property type="match status" value="1"/>
</dbReference>
<comment type="catalytic activity">
    <reaction evidence="5">
        <text>N-acetyl-L-glutamate 5-semialdehyde + phosphate + NADP(+) = N-acetyl-L-glutamyl 5-phosphate + NADPH + H(+)</text>
        <dbReference type="Rhea" id="RHEA:21588"/>
        <dbReference type="ChEBI" id="CHEBI:15378"/>
        <dbReference type="ChEBI" id="CHEBI:29123"/>
        <dbReference type="ChEBI" id="CHEBI:43474"/>
        <dbReference type="ChEBI" id="CHEBI:57783"/>
        <dbReference type="ChEBI" id="CHEBI:57936"/>
        <dbReference type="ChEBI" id="CHEBI:58349"/>
        <dbReference type="EC" id="1.2.1.38"/>
    </reaction>
</comment>
<dbReference type="Gene3D" id="3.40.50.720">
    <property type="entry name" value="NAD(P)-binding Rossmann-like Domain"/>
    <property type="match status" value="1"/>
</dbReference>
<evidence type="ECO:0000256" key="5">
    <source>
        <dbReference type="HAMAP-Rule" id="MF_00150"/>
    </source>
</evidence>
<dbReference type="EMBL" id="JBHUPC010000020">
    <property type="protein sequence ID" value="MFD2892871.1"/>
    <property type="molecule type" value="Genomic_DNA"/>
</dbReference>
<reference evidence="9" key="1">
    <citation type="journal article" date="2019" name="Int. J. Syst. Evol. Microbiol.">
        <title>The Global Catalogue of Microorganisms (GCM) 10K type strain sequencing project: providing services to taxonomists for standard genome sequencing and annotation.</title>
        <authorList>
            <consortium name="The Broad Institute Genomics Platform"/>
            <consortium name="The Broad Institute Genome Sequencing Center for Infectious Disease"/>
            <person name="Wu L."/>
            <person name="Ma J."/>
        </authorList>
    </citation>
    <scope>NUCLEOTIDE SEQUENCE [LARGE SCALE GENOMIC DNA]</scope>
    <source>
        <strain evidence="9">KCTC 22671</strain>
    </source>
</reference>
<evidence type="ECO:0000256" key="6">
    <source>
        <dbReference type="PROSITE-ProRule" id="PRU10010"/>
    </source>
</evidence>
<dbReference type="PANTHER" id="PTHR32338">
    <property type="entry name" value="N-ACETYL-GAMMA-GLUTAMYL-PHOSPHATE REDUCTASE, CHLOROPLASTIC-RELATED-RELATED"/>
    <property type="match status" value="1"/>
</dbReference>
<evidence type="ECO:0000256" key="1">
    <source>
        <dbReference type="ARBA" id="ARBA00022571"/>
    </source>
</evidence>
<evidence type="ECO:0000256" key="2">
    <source>
        <dbReference type="ARBA" id="ARBA00022605"/>
    </source>
</evidence>
<sequence length="324" mass="35968">MNTKIKVGVVGAAGYTGGELIRLLLQHPAVEIDFVLSRIFDGKPITAVHSDLIGETNLSFSNIYTNTVVVLFLCLPHNESSTWLKNNTISNEVKVIDLGNDFRINSQFQNENFIYGLQEVNKIDIAKSNYVANPGCFATAIQLALLPLANEQLLKNVYTTGITGSTGAGQQLQLTSHFSWRANNISAYKTLSHQHVPEIRKTLEQLNNSAINLAFVPWRGDFTRGIFTSSTIETDLDLDTIKKKYCNFYENNPFVFVSENTIDLKQVVNTNKCMIHIEKNETHIVIHSAIDNLIKGASGQAIQNMNIMFGLPETTGLKLKASAF</sequence>
<dbReference type="Pfam" id="PF22698">
    <property type="entry name" value="Semialdhyde_dhC_1"/>
    <property type="match status" value="1"/>
</dbReference>